<dbReference type="EMBL" id="JAUCMV010000001">
    <property type="protein sequence ID" value="KAK0427559.1"/>
    <property type="molecule type" value="Genomic_DNA"/>
</dbReference>
<comment type="caution">
    <text evidence="3">The sequence shown here is derived from an EMBL/GenBank/DDBJ whole genome shotgun (WGS) entry which is preliminary data.</text>
</comment>
<dbReference type="Pfam" id="PF23346">
    <property type="entry name" value="DUF7087"/>
    <property type="match status" value="1"/>
</dbReference>
<gene>
    <name evidence="3" type="ORF">QR680_010293</name>
</gene>
<keyword evidence="1" id="KW-0472">Membrane</keyword>
<feature type="transmembrane region" description="Helical" evidence="1">
    <location>
        <begin position="46"/>
        <end position="65"/>
    </location>
</feature>
<evidence type="ECO:0000313" key="3">
    <source>
        <dbReference type="EMBL" id="KAK0427559.1"/>
    </source>
</evidence>
<dbReference type="InterPro" id="IPR055514">
    <property type="entry name" value="DUF7087"/>
</dbReference>
<organism evidence="3 4">
    <name type="scientific">Steinernema hermaphroditum</name>
    <dbReference type="NCBI Taxonomy" id="289476"/>
    <lineage>
        <taxon>Eukaryota</taxon>
        <taxon>Metazoa</taxon>
        <taxon>Ecdysozoa</taxon>
        <taxon>Nematoda</taxon>
        <taxon>Chromadorea</taxon>
        <taxon>Rhabditida</taxon>
        <taxon>Tylenchina</taxon>
        <taxon>Panagrolaimomorpha</taxon>
        <taxon>Strongyloidoidea</taxon>
        <taxon>Steinernematidae</taxon>
        <taxon>Steinernema</taxon>
    </lineage>
</organism>
<keyword evidence="1" id="KW-0812">Transmembrane</keyword>
<proteinExistence type="predicted"/>
<evidence type="ECO:0000313" key="4">
    <source>
        <dbReference type="Proteomes" id="UP001175271"/>
    </source>
</evidence>
<dbReference type="PANTHER" id="PTHR36940">
    <property type="entry name" value="PROTEIN CBG20338"/>
    <property type="match status" value="1"/>
</dbReference>
<evidence type="ECO:0000259" key="2">
    <source>
        <dbReference type="Pfam" id="PF23346"/>
    </source>
</evidence>
<sequence length="148" mass="16672">MFTGHKPIDRNFPTLMYELRGAELLGCCIQVLVLYMEHEQIGYGNFLLPTIFLGVHIALVFSRWFNEVDGRYDFQQMMSVHSDSSTKADYAFGLYGGFVLALIVHFVAADMHSGLSSFVFRFSDYVAVLSAAFCCAVESFEGAKAKYF</sequence>
<name>A0AA39IQ37_9BILA</name>
<dbReference type="AlphaFoldDB" id="A0AA39IQ37"/>
<dbReference type="Proteomes" id="UP001175271">
    <property type="component" value="Unassembled WGS sequence"/>
</dbReference>
<protein>
    <recommendedName>
        <fullName evidence="2">DUF7087 domain-containing protein</fullName>
    </recommendedName>
</protein>
<keyword evidence="1" id="KW-1133">Transmembrane helix</keyword>
<evidence type="ECO:0000256" key="1">
    <source>
        <dbReference type="SAM" id="Phobius"/>
    </source>
</evidence>
<reference evidence="3" key="1">
    <citation type="submission" date="2023-06" db="EMBL/GenBank/DDBJ databases">
        <title>Genomic analysis of the entomopathogenic nematode Steinernema hermaphroditum.</title>
        <authorList>
            <person name="Schwarz E.M."/>
            <person name="Heppert J.K."/>
            <person name="Baniya A."/>
            <person name="Schwartz H.T."/>
            <person name="Tan C.-H."/>
            <person name="Antoshechkin I."/>
            <person name="Sternberg P.W."/>
            <person name="Goodrich-Blair H."/>
            <person name="Dillman A.R."/>
        </authorList>
    </citation>
    <scope>NUCLEOTIDE SEQUENCE</scope>
    <source>
        <strain evidence="3">PS9179</strain>
        <tissue evidence="3">Whole animal</tissue>
    </source>
</reference>
<dbReference type="PANTHER" id="PTHR36940:SF1">
    <property type="entry name" value="DUF3278 DOMAIN-CONTAINING PROTEIN"/>
    <property type="match status" value="1"/>
</dbReference>
<feature type="domain" description="DUF7087" evidence="2">
    <location>
        <begin position="10"/>
        <end position="142"/>
    </location>
</feature>
<feature type="transmembrane region" description="Helical" evidence="1">
    <location>
        <begin position="90"/>
        <end position="108"/>
    </location>
</feature>
<keyword evidence="4" id="KW-1185">Reference proteome</keyword>
<accession>A0AA39IQ37</accession>